<dbReference type="OrthoDB" id="3675232at2759"/>
<comment type="caution">
    <text evidence="2">The sequence shown here is derived from an EMBL/GenBank/DDBJ whole genome shotgun (WGS) entry which is preliminary data.</text>
</comment>
<dbReference type="EMBL" id="JAGMVJ010000012">
    <property type="protein sequence ID" value="KAH7084314.1"/>
    <property type="molecule type" value="Genomic_DNA"/>
</dbReference>
<evidence type="ECO:0000256" key="1">
    <source>
        <dbReference type="SAM" id="MobiDB-lite"/>
    </source>
</evidence>
<proteinExistence type="predicted"/>
<organism evidence="2 3">
    <name type="scientific">Paraphoma chrysanthemicola</name>
    <dbReference type="NCBI Taxonomy" id="798071"/>
    <lineage>
        <taxon>Eukaryota</taxon>
        <taxon>Fungi</taxon>
        <taxon>Dikarya</taxon>
        <taxon>Ascomycota</taxon>
        <taxon>Pezizomycotina</taxon>
        <taxon>Dothideomycetes</taxon>
        <taxon>Pleosporomycetidae</taxon>
        <taxon>Pleosporales</taxon>
        <taxon>Pleosporineae</taxon>
        <taxon>Phaeosphaeriaceae</taxon>
        <taxon>Paraphoma</taxon>
    </lineage>
</organism>
<gene>
    <name evidence="2" type="ORF">FB567DRAFT_550323</name>
</gene>
<evidence type="ECO:0000313" key="2">
    <source>
        <dbReference type="EMBL" id="KAH7084314.1"/>
    </source>
</evidence>
<protein>
    <submittedName>
        <fullName evidence="2">Uncharacterized protein</fullName>
    </submittedName>
</protein>
<feature type="region of interest" description="Disordered" evidence="1">
    <location>
        <begin position="252"/>
        <end position="282"/>
    </location>
</feature>
<accession>A0A8K0R2S9</accession>
<name>A0A8K0R2S9_9PLEO</name>
<evidence type="ECO:0000313" key="3">
    <source>
        <dbReference type="Proteomes" id="UP000813461"/>
    </source>
</evidence>
<keyword evidence="3" id="KW-1185">Reference proteome</keyword>
<dbReference type="AlphaFoldDB" id="A0A8K0R2S9"/>
<reference evidence="2" key="1">
    <citation type="journal article" date="2021" name="Nat. Commun.">
        <title>Genetic determinants of endophytism in the Arabidopsis root mycobiome.</title>
        <authorList>
            <person name="Mesny F."/>
            <person name="Miyauchi S."/>
            <person name="Thiergart T."/>
            <person name="Pickel B."/>
            <person name="Atanasova L."/>
            <person name="Karlsson M."/>
            <person name="Huettel B."/>
            <person name="Barry K.W."/>
            <person name="Haridas S."/>
            <person name="Chen C."/>
            <person name="Bauer D."/>
            <person name="Andreopoulos W."/>
            <person name="Pangilinan J."/>
            <person name="LaButti K."/>
            <person name="Riley R."/>
            <person name="Lipzen A."/>
            <person name="Clum A."/>
            <person name="Drula E."/>
            <person name="Henrissat B."/>
            <person name="Kohler A."/>
            <person name="Grigoriev I.V."/>
            <person name="Martin F.M."/>
            <person name="Hacquard S."/>
        </authorList>
    </citation>
    <scope>NUCLEOTIDE SEQUENCE</scope>
    <source>
        <strain evidence="2">MPI-SDFR-AT-0120</strain>
    </source>
</reference>
<sequence>MAAPINHDIGTSAQVSLLQTQSTPAIKPPRLSNHRLFEDAPPEDLQFAQTGTFTAAEIVTFFPKALESHDIVHRLASNGMSNQIVADIINYHRVASFKGSVTNTALCHTMQKAMRDGMVLRGQTVSDTELIDADDEEDKKAWSKKLHEKLDLKNKDGPWDHNNLTLAGCYPQSFYRDQTFVAKIPFKSLARGVDRFPSVQRGDGADLTRCVQYAVAHPDLDLSFPDDFAELTQFLGATTIGDEHYDGATFRRWQKDGAPNPPARSRFPRARGPALQPSSRPTAAQIMGRGRISKNTGGSPINQTSLIQLVVSEIDQAPTQPVETLRGSTPNFFEFQLAQDNHELA</sequence>
<dbReference type="Proteomes" id="UP000813461">
    <property type="component" value="Unassembled WGS sequence"/>
</dbReference>